<dbReference type="RefSeq" id="WP_110063085.1">
    <property type="nucleotide sequence ID" value="NZ_QGTW01000001.1"/>
</dbReference>
<dbReference type="GO" id="GO:0000428">
    <property type="term" value="C:DNA-directed RNA polymerase complex"/>
    <property type="evidence" value="ECO:0007669"/>
    <property type="project" value="UniProtKB-KW"/>
</dbReference>
<dbReference type="GO" id="GO:0016987">
    <property type="term" value="F:sigma factor activity"/>
    <property type="evidence" value="ECO:0007669"/>
    <property type="project" value="InterPro"/>
</dbReference>
<dbReference type="InterPro" id="IPR013324">
    <property type="entry name" value="RNA_pol_sigma_r3/r4-like"/>
</dbReference>
<dbReference type="InterPro" id="IPR036388">
    <property type="entry name" value="WH-like_DNA-bd_sf"/>
</dbReference>
<dbReference type="Gene3D" id="1.10.1740.10">
    <property type="match status" value="1"/>
</dbReference>
<dbReference type="SUPFAM" id="SSF88946">
    <property type="entry name" value="Sigma2 domain of RNA polymerase sigma factors"/>
    <property type="match status" value="1"/>
</dbReference>
<dbReference type="Gene3D" id="1.10.10.10">
    <property type="entry name" value="Winged helix-like DNA-binding domain superfamily/Winged helix DNA-binding domain"/>
    <property type="match status" value="1"/>
</dbReference>
<dbReference type="Pfam" id="PF08281">
    <property type="entry name" value="Sigma70_r4_2"/>
    <property type="match status" value="1"/>
</dbReference>
<dbReference type="NCBIfam" id="TIGR02937">
    <property type="entry name" value="sigma70-ECF"/>
    <property type="match status" value="1"/>
</dbReference>
<dbReference type="Proteomes" id="UP000247150">
    <property type="component" value="Unassembled WGS sequence"/>
</dbReference>
<evidence type="ECO:0000259" key="1">
    <source>
        <dbReference type="Pfam" id="PF08281"/>
    </source>
</evidence>
<gene>
    <name evidence="2" type="ORF">DFO73_101381</name>
</gene>
<name>A0A2V3A699_9BACI</name>
<dbReference type="InterPro" id="IPR013249">
    <property type="entry name" value="RNA_pol_sigma70_r4_t2"/>
</dbReference>
<evidence type="ECO:0000313" key="2">
    <source>
        <dbReference type="EMBL" id="PWW32118.1"/>
    </source>
</evidence>
<dbReference type="OrthoDB" id="9783788at2"/>
<dbReference type="GO" id="GO:0003677">
    <property type="term" value="F:DNA binding"/>
    <property type="evidence" value="ECO:0007669"/>
    <property type="project" value="InterPro"/>
</dbReference>
<proteinExistence type="predicted"/>
<comment type="caution">
    <text evidence="2">The sequence shown here is derived from an EMBL/GenBank/DDBJ whole genome shotgun (WGS) entry which is preliminary data.</text>
</comment>
<keyword evidence="2" id="KW-0804">Transcription</keyword>
<dbReference type="AlphaFoldDB" id="A0A2V3A699"/>
<dbReference type="SUPFAM" id="SSF88659">
    <property type="entry name" value="Sigma3 and sigma4 domains of RNA polymerase sigma factors"/>
    <property type="match status" value="1"/>
</dbReference>
<organism evidence="2 3">
    <name type="scientific">Cytobacillus oceanisediminis</name>
    <dbReference type="NCBI Taxonomy" id="665099"/>
    <lineage>
        <taxon>Bacteria</taxon>
        <taxon>Bacillati</taxon>
        <taxon>Bacillota</taxon>
        <taxon>Bacilli</taxon>
        <taxon>Bacillales</taxon>
        <taxon>Bacillaceae</taxon>
        <taxon>Cytobacillus</taxon>
    </lineage>
</organism>
<keyword evidence="2" id="KW-0240">DNA-directed RNA polymerase</keyword>
<dbReference type="GO" id="GO:0006352">
    <property type="term" value="P:DNA-templated transcription initiation"/>
    <property type="evidence" value="ECO:0007669"/>
    <property type="project" value="InterPro"/>
</dbReference>
<accession>A0A2V3A699</accession>
<sequence length="174" mass="20485">MESFEQTAAQFDPMIHKIMNSLNIYKNRDEFYQLGVITLWNVWKDHDPKKGPFISYAYGFVKGKMMNELTKQANHKARFVYPKEEFWEAIEEVVEDSQEFSTTDLLDDLLKSCRTLSENQRKWLKYTLCDQLTVREIADKEQVSLSAVKNWRQGAREKLKLIYDNSGKLSTLIS</sequence>
<dbReference type="EMBL" id="QGTW01000001">
    <property type="protein sequence ID" value="PWW32118.1"/>
    <property type="molecule type" value="Genomic_DNA"/>
</dbReference>
<protein>
    <submittedName>
        <fullName evidence="2">DNA-directed RNA polymerase</fullName>
    </submittedName>
</protein>
<dbReference type="InterPro" id="IPR014284">
    <property type="entry name" value="RNA_pol_sigma-70_dom"/>
</dbReference>
<evidence type="ECO:0000313" key="3">
    <source>
        <dbReference type="Proteomes" id="UP000247150"/>
    </source>
</evidence>
<dbReference type="InterPro" id="IPR013325">
    <property type="entry name" value="RNA_pol_sigma_r2"/>
</dbReference>
<reference evidence="2 3" key="1">
    <citation type="submission" date="2018-05" db="EMBL/GenBank/DDBJ databases">
        <title>Freshwater and sediment microbial communities from various areas in North America, analyzing microbe dynamics in response to fracking.</title>
        <authorList>
            <person name="Lamendella R."/>
        </authorList>
    </citation>
    <scope>NUCLEOTIDE SEQUENCE [LARGE SCALE GENOMIC DNA]</scope>
    <source>
        <strain evidence="2 3">15_TX</strain>
    </source>
</reference>
<feature type="domain" description="RNA polymerase sigma factor 70 region 4 type 2" evidence="1">
    <location>
        <begin position="114"/>
        <end position="159"/>
    </location>
</feature>